<dbReference type="InterPro" id="IPR001296">
    <property type="entry name" value="Glyco_trans_1"/>
</dbReference>
<name>A0A1H1LWL0_9ACTN</name>
<dbReference type="STRING" id="117157.SAMN04489717_0571"/>
<dbReference type="GO" id="GO:0016757">
    <property type="term" value="F:glycosyltransferase activity"/>
    <property type="evidence" value="ECO:0007669"/>
    <property type="project" value="UniProtKB-KW"/>
</dbReference>
<keyword evidence="2 6" id="KW-0808">Transferase</keyword>
<evidence type="ECO:0000256" key="1">
    <source>
        <dbReference type="ARBA" id="ARBA00022676"/>
    </source>
</evidence>
<feature type="domain" description="Glycosyl transferase family 1" evidence="4">
    <location>
        <begin position="258"/>
        <end position="421"/>
    </location>
</feature>
<protein>
    <submittedName>
        <fullName evidence="6">Glycosyltransferase Family 4</fullName>
    </submittedName>
</protein>
<evidence type="ECO:0000256" key="2">
    <source>
        <dbReference type="ARBA" id="ARBA00022679"/>
    </source>
</evidence>
<keyword evidence="1" id="KW-0328">Glycosyltransferase</keyword>
<dbReference type="PANTHER" id="PTHR45947">
    <property type="entry name" value="SULFOQUINOVOSYL TRANSFERASE SQD2"/>
    <property type="match status" value="1"/>
</dbReference>
<evidence type="ECO:0000259" key="4">
    <source>
        <dbReference type="Pfam" id="PF00534"/>
    </source>
</evidence>
<dbReference type="PANTHER" id="PTHR45947:SF3">
    <property type="entry name" value="SULFOQUINOVOSYL TRANSFERASE SQD2"/>
    <property type="match status" value="1"/>
</dbReference>
<dbReference type="AlphaFoldDB" id="A0A1H1LWL0"/>
<evidence type="ECO:0000259" key="5">
    <source>
        <dbReference type="Pfam" id="PF13439"/>
    </source>
</evidence>
<feature type="region of interest" description="Disordered" evidence="3">
    <location>
        <begin position="449"/>
        <end position="468"/>
    </location>
</feature>
<dbReference type="Proteomes" id="UP000198983">
    <property type="component" value="Chromosome I"/>
</dbReference>
<evidence type="ECO:0000256" key="3">
    <source>
        <dbReference type="SAM" id="MobiDB-lite"/>
    </source>
</evidence>
<accession>A0A1H1LWL0</accession>
<dbReference type="EMBL" id="LT629732">
    <property type="protein sequence ID" value="SDR78911.1"/>
    <property type="molecule type" value="Genomic_DNA"/>
</dbReference>
<gene>
    <name evidence="6" type="ORF">SAMN04489717_0571</name>
</gene>
<dbReference type="GO" id="GO:1901137">
    <property type="term" value="P:carbohydrate derivative biosynthetic process"/>
    <property type="evidence" value="ECO:0007669"/>
    <property type="project" value="UniProtKB-ARBA"/>
</dbReference>
<dbReference type="InterPro" id="IPR050194">
    <property type="entry name" value="Glycosyltransferase_grp1"/>
</dbReference>
<organism evidence="6 7">
    <name type="scientific">Actinopolymorpha singaporensis</name>
    <dbReference type="NCBI Taxonomy" id="117157"/>
    <lineage>
        <taxon>Bacteria</taxon>
        <taxon>Bacillati</taxon>
        <taxon>Actinomycetota</taxon>
        <taxon>Actinomycetes</taxon>
        <taxon>Propionibacteriales</taxon>
        <taxon>Actinopolymorphaceae</taxon>
        <taxon>Actinopolymorpha</taxon>
    </lineage>
</organism>
<dbReference type="Pfam" id="PF00534">
    <property type="entry name" value="Glycos_transf_1"/>
    <property type="match status" value="1"/>
</dbReference>
<proteinExistence type="predicted"/>
<evidence type="ECO:0000313" key="6">
    <source>
        <dbReference type="EMBL" id="SDR78911.1"/>
    </source>
</evidence>
<dbReference type="Pfam" id="PF13439">
    <property type="entry name" value="Glyco_transf_4"/>
    <property type="match status" value="1"/>
</dbReference>
<dbReference type="InterPro" id="IPR028098">
    <property type="entry name" value="Glyco_trans_4-like_N"/>
</dbReference>
<feature type="domain" description="Glycosyltransferase subfamily 4-like N-terminal" evidence="5">
    <location>
        <begin position="56"/>
        <end position="248"/>
    </location>
</feature>
<sequence length="468" mass="50752">MDLRPLMGARRIRRGRTSVRGDLASVIALDPAAAARTARPTLRVAHFTDTYLPRRDGVVTSLQSLTAAMAELGHASLLVVPKHPDQPADEELLRLRSLPCGVAQFRLAAWPRSRHVERVAHWLPHVVHVHTPGPVGLLGIFAARRLGLPLVQTYHTDLRAYADAYRLPTSVIEGVLRCYARRLGSPKLALPRGGNRTERRDALVDAGTGLLLADADAVLVPTPAILTRCRLPIDDDRIYVAPTGVSLQDVPADAGPAFRRRYGIGPDEPVVLFVGRVNREKGIDLLTEAFGRLRDVVPAARLLLVGAVYDSRWVQRLLEQAGVADRTVLTGQLPPAEVAAAYAASDVFAFPSLTDTQGLVIQEAALAGLPAVLADEALYASGPLAGTGVLAGPDPMRYAEALEDLLTNPVRRACVGEEARRRARRNPPSEYAQRMAAIYGRAVRRAGSATRLSRGERRGPFRSRRLIA</sequence>
<dbReference type="SUPFAM" id="SSF53756">
    <property type="entry name" value="UDP-Glycosyltransferase/glycogen phosphorylase"/>
    <property type="match status" value="1"/>
</dbReference>
<reference evidence="6 7" key="1">
    <citation type="submission" date="2016-10" db="EMBL/GenBank/DDBJ databases">
        <authorList>
            <person name="de Groot N.N."/>
        </authorList>
    </citation>
    <scope>NUCLEOTIDE SEQUENCE [LARGE SCALE GENOMIC DNA]</scope>
    <source>
        <strain evidence="6 7">DSM 22024</strain>
    </source>
</reference>
<evidence type="ECO:0000313" key="7">
    <source>
        <dbReference type="Proteomes" id="UP000198983"/>
    </source>
</evidence>
<dbReference type="RefSeq" id="WP_172804850.1">
    <property type="nucleotide sequence ID" value="NZ_LT629732.1"/>
</dbReference>
<keyword evidence="7" id="KW-1185">Reference proteome</keyword>
<dbReference type="Gene3D" id="3.40.50.2000">
    <property type="entry name" value="Glycogen Phosphorylase B"/>
    <property type="match status" value="2"/>
</dbReference>